<dbReference type="EMBL" id="JACAGB010000136">
    <property type="protein sequence ID" value="KAF6267658.1"/>
    <property type="molecule type" value="Genomic_DNA"/>
</dbReference>
<dbReference type="Proteomes" id="UP000558488">
    <property type="component" value="Unassembled WGS sequence"/>
</dbReference>
<comment type="caution">
    <text evidence="2">The sequence shown here is derived from an EMBL/GenBank/DDBJ whole genome shotgun (WGS) entry which is preliminary data.</text>
</comment>
<evidence type="ECO:0000313" key="3">
    <source>
        <dbReference type="Proteomes" id="UP000558488"/>
    </source>
</evidence>
<gene>
    <name evidence="2" type="ORF">mPipKuh1_001729</name>
</gene>
<feature type="compositionally biased region" description="Pro residues" evidence="1">
    <location>
        <begin position="166"/>
        <end position="184"/>
    </location>
</feature>
<reference evidence="2 3" key="1">
    <citation type="journal article" date="2020" name="Nature">
        <title>Six reference-quality genomes reveal evolution of bat adaptations.</title>
        <authorList>
            <person name="Jebb D."/>
            <person name="Huang Z."/>
            <person name="Pippel M."/>
            <person name="Hughes G.M."/>
            <person name="Lavrichenko K."/>
            <person name="Devanna P."/>
            <person name="Winkler S."/>
            <person name="Jermiin L.S."/>
            <person name="Skirmuntt E.C."/>
            <person name="Katzourakis A."/>
            <person name="Burkitt-Gray L."/>
            <person name="Ray D.A."/>
            <person name="Sullivan K.A.M."/>
            <person name="Roscito J.G."/>
            <person name="Kirilenko B.M."/>
            <person name="Davalos L.M."/>
            <person name="Corthals A.P."/>
            <person name="Power M.L."/>
            <person name="Jones G."/>
            <person name="Ransome R.D."/>
            <person name="Dechmann D.K.N."/>
            <person name="Locatelli A.G."/>
            <person name="Puechmaille S.J."/>
            <person name="Fedrigo O."/>
            <person name="Jarvis E.D."/>
            <person name="Hiller M."/>
            <person name="Vernes S.C."/>
            <person name="Myers E.W."/>
            <person name="Teeling E.C."/>
        </authorList>
    </citation>
    <scope>NUCLEOTIDE SEQUENCE [LARGE SCALE GENOMIC DNA]</scope>
    <source>
        <strain evidence="2">MPipKuh1</strain>
        <tissue evidence="2">Flight muscle</tissue>
    </source>
</reference>
<proteinExistence type="predicted"/>
<sequence length="235" mass="25071">MHPGAPAAPGVSEPTPRELCAFVSRAATHMLRALHPRRARPPKRRPNHRRFLHNQVCRQFARIEAATQRLALSILSQEAPPRRPLPRRPPPPPPSPFLGVARALAPSEEAPRAGPRLSLAALEASGLDLLPSIALSPEPEPPPVPAGPSRPAGGQPDLPGGLRPCDPLPLPLPLPLPPPPPPPGLRGGPQLLAPEGAWGGRWEVMPCAQHAQGVPEGWGAPEDWGASEDWEAWFP</sequence>
<accession>A0A7J7QUS1</accession>
<organism evidence="2 3">
    <name type="scientific">Pipistrellus kuhlii</name>
    <name type="common">Kuhl's pipistrelle</name>
    <dbReference type="NCBI Taxonomy" id="59472"/>
    <lineage>
        <taxon>Eukaryota</taxon>
        <taxon>Metazoa</taxon>
        <taxon>Chordata</taxon>
        <taxon>Craniata</taxon>
        <taxon>Vertebrata</taxon>
        <taxon>Euteleostomi</taxon>
        <taxon>Mammalia</taxon>
        <taxon>Eutheria</taxon>
        <taxon>Laurasiatheria</taxon>
        <taxon>Chiroptera</taxon>
        <taxon>Yangochiroptera</taxon>
        <taxon>Vespertilionidae</taxon>
        <taxon>Pipistrellus</taxon>
    </lineage>
</organism>
<evidence type="ECO:0000256" key="1">
    <source>
        <dbReference type="SAM" id="MobiDB-lite"/>
    </source>
</evidence>
<dbReference type="AlphaFoldDB" id="A0A7J7QUS1"/>
<name>A0A7J7QUS1_PIPKU</name>
<feature type="region of interest" description="Disordered" evidence="1">
    <location>
        <begin position="212"/>
        <end position="235"/>
    </location>
</feature>
<protein>
    <submittedName>
        <fullName evidence="2">Uncharacterized protein</fullName>
    </submittedName>
</protein>
<feature type="compositionally biased region" description="Acidic residues" evidence="1">
    <location>
        <begin position="225"/>
        <end position="235"/>
    </location>
</feature>
<keyword evidence="3" id="KW-1185">Reference proteome</keyword>
<feature type="region of interest" description="Disordered" evidence="1">
    <location>
        <begin position="76"/>
        <end position="98"/>
    </location>
</feature>
<feature type="compositionally biased region" description="Pro residues" evidence="1">
    <location>
        <begin position="138"/>
        <end position="148"/>
    </location>
</feature>
<evidence type="ECO:0000313" key="2">
    <source>
        <dbReference type="EMBL" id="KAF6267658.1"/>
    </source>
</evidence>
<feature type="compositionally biased region" description="Low complexity" evidence="1">
    <location>
        <begin position="149"/>
        <end position="165"/>
    </location>
</feature>
<feature type="compositionally biased region" description="Pro residues" evidence="1">
    <location>
        <begin position="87"/>
        <end position="96"/>
    </location>
</feature>
<feature type="region of interest" description="Disordered" evidence="1">
    <location>
        <begin position="132"/>
        <end position="197"/>
    </location>
</feature>